<organism evidence="6 7">
    <name type="scientific">Tribonema minus</name>
    <dbReference type="NCBI Taxonomy" id="303371"/>
    <lineage>
        <taxon>Eukaryota</taxon>
        <taxon>Sar</taxon>
        <taxon>Stramenopiles</taxon>
        <taxon>Ochrophyta</taxon>
        <taxon>PX clade</taxon>
        <taxon>Xanthophyceae</taxon>
        <taxon>Tribonematales</taxon>
        <taxon>Tribonemataceae</taxon>
        <taxon>Tribonema</taxon>
    </lineage>
</organism>
<dbReference type="InterPro" id="IPR008183">
    <property type="entry name" value="Aldose_1/G6P_1-epimerase"/>
</dbReference>
<keyword evidence="3" id="KW-0119">Carbohydrate metabolism</keyword>
<evidence type="ECO:0000256" key="3">
    <source>
        <dbReference type="ARBA" id="ARBA00023277"/>
    </source>
</evidence>
<accession>A0A835Z9Y8</accession>
<dbReference type="GO" id="GO:0030246">
    <property type="term" value="F:carbohydrate binding"/>
    <property type="evidence" value="ECO:0007669"/>
    <property type="project" value="InterPro"/>
</dbReference>
<dbReference type="GO" id="GO:0033499">
    <property type="term" value="P:galactose catabolic process via UDP-galactose, Leloir pathway"/>
    <property type="evidence" value="ECO:0007669"/>
    <property type="project" value="TreeGrafter"/>
</dbReference>
<proteinExistence type="inferred from homology"/>
<keyword evidence="5" id="KW-1133">Transmembrane helix</keyword>
<dbReference type="InterPro" id="IPR047215">
    <property type="entry name" value="Galactose_mutarotase-like"/>
</dbReference>
<feature type="region of interest" description="Disordered" evidence="4">
    <location>
        <begin position="280"/>
        <end position="305"/>
    </location>
</feature>
<dbReference type="InterPro" id="IPR011013">
    <property type="entry name" value="Gal_mutarotase_sf_dom"/>
</dbReference>
<protein>
    <submittedName>
        <fullName evidence="6">Galactose mutarotase-like domain-containing protein</fullName>
    </submittedName>
</protein>
<keyword evidence="7" id="KW-1185">Reference proteome</keyword>
<dbReference type="GO" id="GO:0006006">
    <property type="term" value="P:glucose metabolic process"/>
    <property type="evidence" value="ECO:0007669"/>
    <property type="project" value="TreeGrafter"/>
</dbReference>
<reference evidence="6" key="1">
    <citation type="submission" date="2021-02" db="EMBL/GenBank/DDBJ databases">
        <title>First Annotated Genome of the Yellow-green Alga Tribonema minus.</title>
        <authorList>
            <person name="Mahan K.M."/>
        </authorList>
    </citation>
    <scope>NUCLEOTIDE SEQUENCE</scope>
    <source>
        <strain evidence="6">UTEX B ZZ1240</strain>
    </source>
</reference>
<keyword evidence="5" id="KW-0472">Membrane</keyword>
<name>A0A835Z9Y8_9STRA</name>
<keyword evidence="5" id="KW-0812">Transmembrane</keyword>
<dbReference type="GO" id="GO:0004034">
    <property type="term" value="F:aldose 1-epimerase activity"/>
    <property type="evidence" value="ECO:0007669"/>
    <property type="project" value="TreeGrafter"/>
</dbReference>
<evidence type="ECO:0000256" key="1">
    <source>
        <dbReference type="ARBA" id="ARBA00006206"/>
    </source>
</evidence>
<dbReference type="Proteomes" id="UP000664859">
    <property type="component" value="Unassembled WGS sequence"/>
</dbReference>
<dbReference type="Pfam" id="PF01263">
    <property type="entry name" value="Aldose_epim"/>
    <property type="match status" value="3"/>
</dbReference>
<comment type="caution">
    <text evidence="6">The sequence shown here is derived from an EMBL/GenBank/DDBJ whole genome shotgun (WGS) entry which is preliminary data.</text>
</comment>
<evidence type="ECO:0000313" key="7">
    <source>
        <dbReference type="Proteomes" id="UP000664859"/>
    </source>
</evidence>
<dbReference type="PANTHER" id="PTHR10091">
    <property type="entry name" value="ALDOSE-1-EPIMERASE"/>
    <property type="match status" value="1"/>
</dbReference>
<sequence length="464" mass="49315">MLPSVATSVFGSISGAEVVRYDLQCPSLTASFINYGSTVGRVANRIAGGRFALDGRDFQLERNNGPNTLHGGVKAFDKQLWSHEPVSDSNSVGVRFSYSSPDGEEGFPGAVRVTATYSAPLLLSLLLPSLLLLLLLLPLPPPPLLLLLLLLLPLRSITMQNELLTEYEACLTGDAEATPINLTNHAYWNLSGGLKGDVTDHELQLHCSRYLPIHAAQIPTGELAAVAGTPFDFAQPTELGGVISRIDGGGKPGFASGMSFRAPMGGGKPGLAVFGPAKREAGEAQPKRAAASFGPAKRERGEVQRQPMRHGLDHCFVVDGAPTDALSASALRPMASYHCFVVDGAPTDALSAPALRPMATLSHAPSGRRVQLHGTQPGLQVNGGGAVHHSLLMTLPASAPGLQVYTNNWGSEDEGDAPHCQHWAVALETQAFPNAVNVPAWATQVILRRGQKYWHVSRHTFSTF</sequence>
<evidence type="ECO:0000256" key="2">
    <source>
        <dbReference type="ARBA" id="ARBA00023235"/>
    </source>
</evidence>
<dbReference type="Gene3D" id="2.70.98.10">
    <property type="match status" value="2"/>
</dbReference>
<dbReference type="EMBL" id="JAFCMP010000053">
    <property type="protein sequence ID" value="KAG5189301.1"/>
    <property type="molecule type" value="Genomic_DNA"/>
</dbReference>
<evidence type="ECO:0000256" key="4">
    <source>
        <dbReference type="SAM" id="MobiDB-lite"/>
    </source>
</evidence>
<dbReference type="OrthoDB" id="274691at2759"/>
<dbReference type="CDD" id="cd09019">
    <property type="entry name" value="galactose_mutarotase_like"/>
    <property type="match status" value="1"/>
</dbReference>
<dbReference type="InterPro" id="IPR014718">
    <property type="entry name" value="GH-type_carb-bd"/>
</dbReference>
<dbReference type="InterPro" id="IPR018052">
    <property type="entry name" value="Ald1_epimerase_CS"/>
</dbReference>
<dbReference type="PANTHER" id="PTHR10091:SF0">
    <property type="entry name" value="GALACTOSE MUTAROTASE"/>
    <property type="match status" value="1"/>
</dbReference>
<feature type="transmembrane region" description="Helical" evidence="5">
    <location>
        <begin position="130"/>
        <end position="152"/>
    </location>
</feature>
<evidence type="ECO:0000256" key="5">
    <source>
        <dbReference type="SAM" id="Phobius"/>
    </source>
</evidence>
<evidence type="ECO:0000313" key="6">
    <source>
        <dbReference type="EMBL" id="KAG5189301.1"/>
    </source>
</evidence>
<dbReference type="AlphaFoldDB" id="A0A835Z9Y8"/>
<comment type="similarity">
    <text evidence="1">Belongs to the aldose epimerase family.</text>
</comment>
<dbReference type="SUPFAM" id="SSF74650">
    <property type="entry name" value="Galactose mutarotase-like"/>
    <property type="match status" value="3"/>
</dbReference>
<keyword evidence="2" id="KW-0413">Isomerase</keyword>
<dbReference type="PROSITE" id="PS00545">
    <property type="entry name" value="ALDOSE_1_EPIMERASE"/>
    <property type="match status" value="1"/>
</dbReference>
<gene>
    <name evidence="6" type="ORF">JKP88DRAFT_353139</name>
</gene>